<dbReference type="PANTHER" id="PTHR30055:SF234">
    <property type="entry name" value="HTH-TYPE TRANSCRIPTIONAL REGULATOR BETI"/>
    <property type="match status" value="1"/>
</dbReference>
<dbReference type="EMBL" id="JBHSCW010000008">
    <property type="protein sequence ID" value="MFC4352750.1"/>
    <property type="molecule type" value="Genomic_DNA"/>
</dbReference>
<name>A0ABV8UQE3_9PROT</name>
<accession>A0ABV8UQE3</accession>
<dbReference type="PANTHER" id="PTHR30055">
    <property type="entry name" value="HTH-TYPE TRANSCRIPTIONAL REGULATOR RUTR"/>
    <property type="match status" value="1"/>
</dbReference>
<keyword evidence="1" id="KW-0805">Transcription regulation</keyword>
<evidence type="ECO:0000256" key="4">
    <source>
        <dbReference type="PROSITE-ProRule" id="PRU00335"/>
    </source>
</evidence>
<feature type="region of interest" description="Disordered" evidence="5">
    <location>
        <begin position="191"/>
        <end position="213"/>
    </location>
</feature>
<dbReference type="InterPro" id="IPR050109">
    <property type="entry name" value="HTH-type_TetR-like_transc_reg"/>
</dbReference>
<dbReference type="Proteomes" id="UP001595799">
    <property type="component" value="Unassembled WGS sequence"/>
</dbReference>
<dbReference type="SUPFAM" id="SSF46689">
    <property type="entry name" value="Homeodomain-like"/>
    <property type="match status" value="1"/>
</dbReference>
<gene>
    <name evidence="7" type="ORF">ACFOW6_14455</name>
</gene>
<feature type="domain" description="HTH tetR-type" evidence="6">
    <location>
        <begin position="6"/>
        <end position="66"/>
    </location>
</feature>
<evidence type="ECO:0000313" key="7">
    <source>
        <dbReference type="EMBL" id="MFC4352750.1"/>
    </source>
</evidence>
<dbReference type="InterPro" id="IPR001647">
    <property type="entry name" value="HTH_TetR"/>
</dbReference>
<keyword evidence="3" id="KW-0804">Transcription</keyword>
<dbReference type="PROSITE" id="PS50977">
    <property type="entry name" value="HTH_TETR_2"/>
    <property type="match status" value="1"/>
</dbReference>
<comment type="caution">
    <text evidence="7">The sequence shown here is derived from an EMBL/GenBank/DDBJ whole genome shotgun (WGS) entry which is preliminary data.</text>
</comment>
<dbReference type="Gene3D" id="1.10.357.10">
    <property type="entry name" value="Tetracycline Repressor, domain 2"/>
    <property type="match status" value="1"/>
</dbReference>
<keyword evidence="8" id="KW-1185">Reference proteome</keyword>
<dbReference type="InterPro" id="IPR013718">
    <property type="entry name" value="COQ9_C"/>
</dbReference>
<keyword evidence="2 4" id="KW-0238">DNA-binding</keyword>
<dbReference type="PRINTS" id="PR00455">
    <property type="entry name" value="HTHTETR"/>
</dbReference>
<dbReference type="Pfam" id="PF08511">
    <property type="entry name" value="COQ9"/>
    <property type="match status" value="1"/>
</dbReference>
<evidence type="ECO:0000256" key="5">
    <source>
        <dbReference type="SAM" id="MobiDB-lite"/>
    </source>
</evidence>
<evidence type="ECO:0000256" key="2">
    <source>
        <dbReference type="ARBA" id="ARBA00023125"/>
    </source>
</evidence>
<sequence length="213" mass="23165">MATRKQDPARKVIDATLKLAAERDWQDVTLSDIAGEAGVSLAVIHERFGSKQAILAAYGREVDAAVLGDSDSIDMNGSPRDRLFDVLMRRFDELSRHKAAIANILDSYRCQPVNALCALPGLGRSMAWMLEVAGVSAGGWRGAVRVKGLSAIYLSVLRVWLKDDSEDMAKTMSALDRALARADNLLGRLRRRRRGRRAQEGTSDTEGAATAPG</sequence>
<proteinExistence type="predicted"/>
<protein>
    <submittedName>
        <fullName evidence="7">TetR family transcriptional regulator</fullName>
    </submittedName>
</protein>
<dbReference type="RefSeq" id="WP_382423110.1">
    <property type="nucleotide sequence ID" value="NZ_JBHSCW010000008.1"/>
</dbReference>
<feature type="DNA-binding region" description="H-T-H motif" evidence="4">
    <location>
        <begin position="29"/>
        <end position="48"/>
    </location>
</feature>
<dbReference type="InterPro" id="IPR009057">
    <property type="entry name" value="Homeodomain-like_sf"/>
</dbReference>
<organism evidence="7 8">
    <name type="scientific">Fodinicurvata halophila</name>
    <dbReference type="NCBI Taxonomy" id="1419723"/>
    <lineage>
        <taxon>Bacteria</taxon>
        <taxon>Pseudomonadati</taxon>
        <taxon>Pseudomonadota</taxon>
        <taxon>Alphaproteobacteria</taxon>
        <taxon>Rhodospirillales</taxon>
        <taxon>Rhodovibrionaceae</taxon>
        <taxon>Fodinicurvata</taxon>
    </lineage>
</organism>
<evidence type="ECO:0000256" key="3">
    <source>
        <dbReference type="ARBA" id="ARBA00023163"/>
    </source>
</evidence>
<reference evidence="8" key="1">
    <citation type="journal article" date="2019" name="Int. J. Syst. Evol. Microbiol.">
        <title>The Global Catalogue of Microorganisms (GCM) 10K type strain sequencing project: providing services to taxonomists for standard genome sequencing and annotation.</title>
        <authorList>
            <consortium name="The Broad Institute Genomics Platform"/>
            <consortium name="The Broad Institute Genome Sequencing Center for Infectious Disease"/>
            <person name="Wu L."/>
            <person name="Ma J."/>
        </authorList>
    </citation>
    <scope>NUCLEOTIDE SEQUENCE [LARGE SCALE GENOMIC DNA]</scope>
    <source>
        <strain evidence="8">CECT 8472</strain>
    </source>
</reference>
<evidence type="ECO:0000256" key="1">
    <source>
        <dbReference type="ARBA" id="ARBA00023015"/>
    </source>
</evidence>
<evidence type="ECO:0000313" key="8">
    <source>
        <dbReference type="Proteomes" id="UP001595799"/>
    </source>
</evidence>
<dbReference type="Pfam" id="PF00440">
    <property type="entry name" value="TetR_N"/>
    <property type="match status" value="1"/>
</dbReference>
<evidence type="ECO:0000259" key="6">
    <source>
        <dbReference type="PROSITE" id="PS50977"/>
    </source>
</evidence>